<accession>A0A813FLE9</accession>
<evidence type="ECO:0000256" key="1">
    <source>
        <dbReference type="SAM" id="MobiDB-lite"/>
    </source>
</evidence>
<dbReference type="Proteomes" id="UP000654075">
    <property type="component" value="Unassembled WGS sequence"/>
</dbReference>
<evidence type="ECO:0000313" key="2">
    <source>
        <dbReference type="EMBL" id="CAE8615001.1"/>
    </source>
</evidence>
<organism evidence="2 3">
    <name type="scientific">Polarella glacialis</name>
    <name type="common">Dinoflagellate</name>
    <dbReference type="NCBI Taxonomy" id="89957"/>
    <lineage>
        <taxon>Eukaryota</taxon>
        <taxon>Sar</taxon>
        <taxon>Alveolata</taxon>
        <taxon>Dinophyceae</taxon>
        <taxon>Suessiales</taxon>
        <taxon>Suessiaceae</taxon>
        <taxon>Polarella</taxon>
    </lineage>
</organism>
<protein>
    <submittedName>
        <fullName evidence="2">Uncharacterized protein</fullName>
    </submittedName>
</protein>
<comment type="caution">
    <text evidence="2">The sequence shown here is derived from an EMBL/GenBank/DDBJ whole genome shotgun (WGS) entry which is preliminary data.</text>
</comment>
<feature type="compositionally biased region" description="Acidic residues" evidence="1">
    <location>
        <begin position="196"/>
        <end position="207"/>
    </location>
</feature>
<proteinExistence type="predicted"/>
<reference evidence="2" key="1">
    <citation type="submission" date="2021-02" db="EMBL/GenBank/DDBJ databases">
        <authorList>
            <person name="Dougan E. K."/>
            <person name="Rhodes N."/>
            <person name="Thang M."/>
            <person name="Chan C."/>
        </authorList>
    </citation>
    <scope>NUCLEOTIDE SEQUENCE</scope>
</reference>
<name>A0A813FLE9_POLGL</name>
<dbReference type="AlphaFoldDB" id="A0A813FLE9"/>
<keyword evidence="3" id="KW-1185">Reference proteome</keyword>
<dbReference type="EMBL" id="CAJNNV010025542">
    <property type="protein sequence ID" value="CAE8615001.1"/>
    <property type="molecule type" value="Genomic_DNA"/>
</dbReference>
<evidence type="ECO:0000313" key="3">
    <source>
        <dbReference type="Proteomes" id="UP000654075"/>
    </source>
</evidence>
<gene>
    <name evidence="2" type="ORF">PGLA1383_LOCUS32721</name>
</gene>
<feature type="region of interest" description="Disordered" evidence="1">
    <location>
        <begin position="171"/>
        <end position="207"/>
    </location>
</feature>
<sequence length="384" mass="41628">MRDLIVRGIRARGSTRPSRADQNVNIAVKSELFDGSLPTPCRAQLGSELSPSEDSTTVPMFDTNTISVRTLFRFVDESELQSAEVVRAYGQLGSLQGFSAIKLKMLQLFLQTYVYQYAFIEHVQENAPIYVDVTSHLHKKGAAVPGGRGSGSNIYCKLAASKAASPVKAHEPAASVEVDMDAEASTRTEGNAGSEHDEETIDDDDDGADFHLPLAGTVTTNKQSTNIYKLCDYHGIDIFVVGDRSATSLVSECPVIGWMIPVSRDATAATMEVGFDTQDIDLPKYLCYNGVDTLKLTVPFLKLPAATINAHRDQAEKLILTRPKLTEEDRKRGRGGGDDAEEFNIAKIMGPAAHLANLAAHIDVEAEPAAKKSKLVDPAAHLLR</sequence>